<dbReference type="AlphaFoldDB" id="A0A9Y1BL10"/>
<dbReference type="Pfam" id="PF19276">
    <property type="entry name" value="HD_assoc_2"/>
    <property type="match status" value="1"/>
</dbReference>
<dbReference type="EMBL" id="CP084166">
    <property type="protein sequence ID" value="UJG40959.1"/>
    <property type="molecule type" value="Genomic_DNA"/>
</dbReference>
<dbReference type="InterPro" id="IPR050135">
    <property type="entry name" value="dGTPase-like"/>
</dbReference>
<protein>
    <submittedName>
        <fullName evidence="2">HD domain-containing protein</fullName>
    </submittedName>
</protein>
<dbReference type="Proteomes" id="UP001201020">
    <property type="component" value="Chromosome"/>
</dbReference>
<dbReference type="SMART" id="SM00471">
    <property type="entry name" value="HDc"/>
    <property type="match status" value="1"/>
</dbReference>
<dbReference type="SUPFAM" id="SSF109604">
    <property type="entry name" value="HD-domain/PDEase-like"/>
    <property type="match status" value="1"/>
</dbReference>
<name>A0A9Y1BL10_9ARCH</name>
<organism evidence="2">
    <name type="scientific">Candidatus Heimdallarchaeum aukensis</name>
    <dbReference type="NCBI Taxonomy" id="2876573"/>
    <lineage>
        <taxon>Archaea</taxon>
        <taxon>Promethearchaeati</taxon>
        <taxon>Candidatus Heimdallarchaeota</taxon>
        <taxon>Candidatus Heimdallarchaeia (ex Rinke et al. 2021) (nom. nud.)</taxon>
        <taxon>Candidatus Heimdallarchaeales</taxon>
        <taxon>Candidatus Heimdallarchaeaceae</taxon>
        <taxon>Candidatus Heimdallarchaeum</taxon>
    </lineage>
</organism>
<sequence>MSFNTNSKIVQIADSVHKYISIPDKFYLNLIDTSEFQRLRRLGQLGGVQISYPSATHSRFAHSLGAFHIANRMITSLKHKHSDIVSEEDVDYVRIASLIHDIGHGPFSHMFEDIFTKFCKNEKNVKKFKPFQKHENITEQIVLSDESEIGKILKEKGFNKRKIAHLIIGKEIEGKPFLNQIIASQLDGDSIDYLMRDSLETGVSYGLYNIDRLIAMLNISNDGNIIIKEKGLQSVEQIVVARYMQFARVYFHKTVRCWEFMVKTFIYELIRSEEEGIEIVLLPFLENFIKNPYWKTMLPLTDDTIYTQIQLSALKEEENKVLEDLAKRLLRRKLFKSIPITKETANKLLKNSDEIDRIIEKFNYPKEFWGIDSFYSRYYTPYEEKNRNAILVKMKDGTVKQLSEVSEVVQSLSKPKHNSLLICPEECKNEIIKKGIIESFE</sequence>
<feature type="domain" description="HD/PDEase" evidence="1">
    <location>
        <begin position="55"/>
        <end position="203"/>
    </location>
</feature>
<dbReference type="GO" id="GO:0008832">
    <property type="term" value="F:dGTPase activity"/>
    <property type="evidence" value="ECO:0007669"/>
    <property type="project" value="TreeGrafter"/>
</dbReference>
<dbReference type="InterPro" id="IPR003607">
    <property type="entry name" value="HD/PDEase_dom"/>
</dbReference>
<dbReference type="CDD" id="cd00077">
    <property type="entry name" value="HDc"/>
    <property type="match status" value="1"/>
</dbReference>
<proteinExistence type="predicted"/>
<gene>
    <name evidence="2" type="ORF">K9W45_00525</name>
</gene>
<dbReference type="Gene3D" id="1.10.3210.10">
    <property type="entry name" value="Hypothetical protein af1432"/>
    <property type="match status" value="1"/>
</dbReference>
<dbReference type="InterPro" id="IPR045509">
    <property type="entry name" value="HD_assoc_2"/>
</dbReference>
<dbReference type="PANTHER" id="PTHR11373:SF4">
    <property type="entry name" value="DEOXYNUCLEOSIDE TRIPHOSPHATE TRIPHOSPHOHYDROLASE SAMHD1"/>
    <property type="match status" value="1"/>
</dbReference>
<reference evidence="2" key="1">
    <citation type="journal article" date="2022" name="Nat. Microbiol.">
        <title>Unique mobile elements and scalable gene flow at the prokaryote-eukaryote boundary revealed by circularized Asgard archaea genomes.</title>
        <authorList>
            <person name="Wu F."/>
            <person name="Speth D.R."/>
            <person name="Philosof A."/>
            <person name="Cremiere A."/>
            <person name="Narayanan A."/>
            <person name="Barco R.A."/>
            <person name="Connon S.A."/>
            <person name="Amend J.P."/>
            <person name="Antoshechkin I.A."/>
            <person name="Orphan V.J."/>
        </authorList>
    </citation>
    <scope>NUCLEOTIDE SEQUENCE</scope>
    <source>
        <strain evidence="2">PM71</strain>
    </source>
</reference>
<evidence type="ECO:0000313" key="2">
    <source>
        <dbReference type="EMBL" id="UJG40959.1"/>
    </source>
</evidence>
<dbReference type="GO" id="GO:0006203">
    <property type="term" value="P:dGTP catabolic process"/>
    <property type="evidence" value="ECO:0007669"/>
    <property type="project" value="TreeGrafter"/>
</dbReference>
<dbReference type="InterPro" id="IPR006674">
    <property type="entry name" value="HD_domain"/>
</dbReference>
<accession>A0A9Y1BL10</accession>
<dbReference type="PANTHER" id="PTHR11373">
    <property type="entry name" value="DEOXYNUCLEOSIDE TRIPHOSPHATE TRIPHOSPHOHYDROLASE"/>
    <property type="match status" value="1"/>
</dbReference>
<dbReference type="Pfam" id="PF01966">
    <property type="entry name" value="HD"/>
    <property type="match status" value="1"/>
</dbReference>
<evidence type="ECO:0000259" key="1">
    <source>
        <dbReference type="SMART" id="SM00471"/>
    </source>
</evidence>